<gene>
    <name evidence="2" type="ORF">PENTCL1PPCAC_19367</name>
</gene>
<feature type="region of interest" description="Disordered" evidence="1">
    <location>
        <begin position="1"/>
        <end position="54"/>
    </location>
</feature>
<dbReference type="AlphaFoldDB" id="A0AAV5TSJ1"/>
<feature type="non-terminal residue" evidence="2">
    <location>
        <position position="1"/>
    </location>
</feature>
<feature type="compositionally biased region" description="Basic and acidic residues" evidence="1">
    <location>
        <begin position="90"/>
        <end position="100"/>
    </location>
</feature>
<organism evidence="2 3">
    <name type="scientific">Pristionchus entomophagus</name>
    <dbReference type="NCBI Taxonomy" id="358040"/>
    <lineage>
        <taxon>Eukaryota</taxon>
        <taxon>Metazoa</taxon>
        <taxon>Ecdysozoa</taxon>
        <taxon>Nematoda</taxon>
        <taxon>Chromadorea</taxon>
        <taxon>Rhabditida</taxon>
        <taxon>Rhabditina</taxon>
        <taxon>Diplogasteromorpha</taxon>
        <taxon>Diplogasteroidea</taxon>
        <taxon>Neodiplogasteridae</taxon>
        <taxon>Pristionchus</taxon>
    </lineage>
</organism>
<accession>A0AAV5TSJ1</accession>
<evidence type="ECO:0000313" key="3">
    <source>
        <dbReference type="Proteomes" id="UP001432027"/>
    </source>
</evidence>
<feature type="region of interest" description="Disordered" evidence="1">
    <location>
        <begin position="73"/>
        <end position="104"/>
    </location>
</feature>
<feature type="non-terminal residue" evidence="2">
    <location>
        <position position="128"/>
    </location>
</feature>
<name>A0AAV5TSJ1_9BILA</name>
<evidence type="ECO:0000256" key="1">
    <source>
        <dbReference type="SAM" id="MobiDB-lite"/>
    </source>
</evidence>
<keyword evidence="3" id="KW-1185">Reference proteome</keyword>
<feature type="compositionally biased region" description="Low complexity" evidence="1">
    <location>
        <begin position="79"/>
        <end position="89"/>
    </location>
</feature>
<dbReference type="Proteomes" id="UP001432027">
    <property type="component" value="Unassembled WGS sequence"/>
</dbReference>
<reference evidence="2" key="1">
    <citation type="submission" date="2023-10" db="EMBL/GenBank/DDBJ databases">
        <title>Genome assembly of Pristionchus species.</title>
        <authorList>
            <person name="Yoshida K."/>
            <person name="Sommer R.J."/>
        </authorList>
    </citation>
    <scope>NUCLEOTIDE SEQUENCE</scope>
    <source>
        <strain evidence="2">RS0144</strain>
    </source>
</reference>
<feature type="compositionally biased region" description="Low complexity" evidence="1">
    <location>
        <begin position="17"/>
        <end position="40"/>
    </location>
</feature>
<proteinExistence type="predicted"/>
<evidence type="ECO:0000313" key="2">
    <source>
        <dbReference type="EMBL" id="GMS97192.1"/>
    </source>
</evidence>
<sequence length="128" mass="13371">GSRLTGCSIQTRLTGISGSSGVSSSSRRSERSWSSSSRDSIGSRKAGDTGESGTAWLSNVSWLTGWSGRAEDGIVSAMGTGKTTSSHSSGDARRTRESGESSRASYTFCLRETSTSLARGHVVRSILT</sequence>
<feature type="compositionally biased region" description="Polar residues" evidence="1">
    <location>
        <begin position="1"/>
        <end position="16"/>
    </location>
</feature>
<comment type="caution">
    <text evidence="2">The sequence shown here is derived from an EMBL/GenBank/DDBJ whole genome shotgun (WGS) entry which is preliminary data.</text>
</comment>
<protein>
    <submittedName>
        <fullName evidence="2">Uncharacterized protein</fullName>
    </submittedName>
</protein>
<dbReference type="EMBL" id="BTSX01000004">
    <property type="protein sequence ID" value="GMS97192.1"/>
    <property type="molecule type" value="Genomic_DNA"/>
</dbReference>